<proteinExistence type="inferred from homology"/>
<name>A0A2A2B0K7_9BURK</name>
<dbReference type="PROSITE" id="PS00398">
    <property type="entry name" value="RECOMBINASES_2"/>
    <property type="match status" value="1"/>
</dbReference>
<protein>
    <submittedName>
        <fullName evidence="9">Resolvase</fullName>
    </submittedName>
</protein>
<keyword evidence="4" id="KW-0238">DNA-binding</keyword>
<dbReference type="GO" id="GO:0000150">
    <property type="term" value="F:DNA strand exchange activity"/>
    <property type="evidence" value="ECO:0007669"/>
    <property type="project" value="UniProtKB-KW"/>
</dbReference>
<comment type="similarity">
    <text evidence="1">Belongs to the site-specific recombinase resolvase family.</text>
</comment>
<accession>A0A2A2B0K7</accession>
<keyword evidence="3" id="KW-0230">DNA invertase</keyword>
<dbReference type="SUPFAM" id="SSF53041">
    <property type="entry name" value="Resolvase-like"/>
    <property type="match status" value="1"/>
</dbReference>
<evidence type="ECO:0000256" key="1">
    <source>
        <dbReference type="ARBA" id="ARBA00009913"/>
    </source>
</evidence>
<comment type="caution">
    <text evidence="9">The sequence shown here is derived from an EMBL/GenBank/DDBJ whole genome shotgun (WGS) entry which is preliminary data.</text>
</comment>
<reference evidence="9 10" key="1">
    <citation type="submission" date="2017-08" db="EMBL/GenBank/DDBJ databases">
        <title>WGS of Clinical strains of the CDC Group NO-1 linked to zoonotic infections in humans.</title>
        <authorList>
            <person name="Bernier A.-M."/>
            <person name="Bernard K."/>
        </authorList>
    </citation>
    <scope>NUCLEOTIDE SEQUENCE [LARGE SCALE GENOMIC DNA]</scope>
    <source>
        <strain evidence="9 10">NML120219</strain>
    </source>
</reference>
<dbReference type="SMART" id="SM00857">
    <property type="entry name" value="Resolvase"/>
    <property type="match status" value="1"/>
</dbReference>
<dbReference type="PROSITE" id="PS00397">
    <property type="entry name" value="RECOMBINASES_1"/>
    <property type="match status" value="1"/>
</dbReference>
<dbReference type="CDD" id="cd03768">
    <property type="entry name" value="SR_ResInv"/>
    <property type="match status" value="1"/>
</dbReference>
<evidence type="ECO:0000256" key="4">
    <source>
        <dbReference type="ARBA" id="ARBA00023125"/>
    </source>
</evidence>
<dbReference type="Proteomes" id="UP000218439">
    <property type="component" value="Unassembled WGS sequence"/>
</dbReference>
<dbReference type="InterPro" id="IPR050639">
    <property type="entry name" value="SSR_resolvase"/>
</dbReference>
<evidence type="ECO:0000259" key="8">
    <source>
        <dbReference type="PROSITE" id="PS51736"/>
    </source>
</evidence>
<dbReference type="FunFam" id="3.40.50.1390:FF:000001">
    <property type="entry name" value="DNA recombinase"/>
    <property type="match status" value="1"/>
</dbReference>
<dbReference type="EMBL" id="NSJE01000004">
    <property type="protein sequence ID" value="PAT43504.1"/>
    <property type="molecule type" value="Genomic_DNA"/>
</dbReference>
<dbReference type="Pfam" id="PF00239">
    <property type="entry name" value="Resolvase"/>
    <property type="match status" value="1"/>
</dbReference>
<dbReference type="InterPro" id="IPR036162">
    <property type="entry name" value="Resolvase-like_N_sf"/>
</dbReference>
<evidence type="ECO:0000313" key="10">
    <source>
        <dbReference type="Proteomes" id="UP000218439"/>
    </source>
</evidence>
<evidence type="ECO:0000256" key="3">
    <source>
        <dbReference type="ARBA" id="ARBA00023100"/>
    </source>
</evidence>
<evidence type="ECO:0000256" key="5">
    <source>
        <dbReference type="ARBA" id="ARBA00023172"/>
    </source>
</evidence>
<dbReference type="Gene3D" id="3.40.50.1390">
    <property type="entry name" value="Resolvase, N-terminal catalytic domain"/>
    <property type="match status" value="1"/>
</dbReference>
<dbReference type="GO" id="GO:0015074">
    <property type="term" value="P:DNA integration"/>
    <property type="evidence" value="ECO:0007669"/>
    <property type="project" value="UniProtKB-KW"/>
</dbReference>
<evidence type="ECO:0000256" key="2">
    <source>
        <dbReference type="ARBA" id="ARBA00022908"/>
    </source>
</evidence>
<dbReference type="GO" id="GO:0003677">
    <property type="term" value="F:DNA binding"/>
    <property type="evidence" value="ECO:0007669"/>
    <property type="project" value="UniProtKB-KW"/>
</dbReference>
<keyword evidence="5" id="KW-0233">DNA recombination</keyword>
<keyword evidence="2" id="KW-0229">DNA integration</keyword>
<evidence type="ECO:0000256" key="6">
    <source>
        <dbReference type="PIRSR" id="PIRSR606118-50"/>
    </source>
</evidence>
<evidence type="ECO:0000256" key="7">
    <source>
        <dbReference type="PROSITE-ProRule" id="PRU10137"/>
    </source>
</evidence>
<dbReference type="PANTHER" id="PTHR30461">
    <property type="entry name" value="DNA-INVERTASE FROM LAMBDOID PROPHAGE"/>
    <property type="match status" value="1"/>
</dbReference>
<sequence length="196" mass="21784">MKIGYARVSTQDQDTAMQLDCLRSLGCEIVYQEKASGASRRGRPELARCLASLKTGDVLVVYKIDRIARSLFDLLDILRHLERVGASIKSATEPLDTTNSMGMFVIQVLGAVAQLEREMIRERSIAGQKAARARGRLPGRARALTAQQEQEIVDEYQRGETTYKALAVKHGVSQSVVKRAVYRVTKSADYLKRGKV</sequence>
<dbReference type="InterPro" id="IPR006119">
    <property type="entry name" value="Resolv_N"/>
</dbReference>
<dbReference type="PANTHER" id="PTHR30461:SF26">
    <property type="entry name" value="RESOLVASE HOMOLOG YNEB"/>
    <property type="match status" value="1"/>
</dbReference>
<dbReference type="InterPro" id="IPR006118">
    <property type="entry name" value="Recombinase_CS"/>
</dbReference>
<dbReference type="PROSITE" id="PS51736">
    <property type="entry name" value="RECOMBINASES_3"/>
    <property type="match status" value="1"/>
</dbReference>
<feature type="domain" description="Resolvase/invertase-type recombinase catalytic" evidence="8">
    <location>
        <begin position="1"/>
        <end position="135"/>
    </location>
</feature>
<evidence type="ECO:0000313" key="9">
    <source>
        <dbReference type="EMBL" id="PAT43504.1"/>
    </source>
</evidence>
<gene>
    <name evidence="9" type="ORF">CK621_03220</name>
</gene>
<organism evidence="9 10">
    <name type="scientific">Vandammella animalimorsus</name>
    <dbReference type="NCBI Taxonomy" id="2029117"/>
    <lineage>
        <taxon>Bacteria</taxon>
        <taxon>Pseudomonadati</taxon>
        <taxon>Pseudomonadota</taxon>
        <taxon>Betaproteobacteria</taxon>
        <taxon>Burkholderiales</taxon>
        <taxon>Comamonadaceae</taxon>
        <taxon>Vandammella</taxon>
    </lineage>
</organism>
<feature type="active site" description="O-(5'-phospho-DNA)-serine intermediate" evidence="6 7">
    <location>
        <position position="9"/>
    </location>
</feature>
<dbReference type="AlphaFoldDB" id="A0A2A2B0K7"/>